<evidence type="ECO:0000313" key="8">
    <source>
        <dbReference type="Proteomes" id="UP000199040"/>
    </source>
</evidence>
<dbReference type="RefSeq" id="WP_092844001.1">
    <property type="nucleotide sequence ID" value="NZ_FOPY01000003.1"/>
</dbReference>
<keyword evidence="3" id="KW-0223">Dioxygenase</keyword>
<evidence type="ECO:0000256" key="2">
    <source>
        <dbReference type="ARBA" id="ARBA00022723"/>
    </source>
</evidence>
<name>A0A1I2ZH72_9GAMM</name>
<dbReference type="InterPro" id="IPR039994">
    <property type="entry name" value="NO66-like"/>
</dbReference>
<dbReference type="PROSITE" id="PS51184">
    <property type="entry name" value="JMJC"/>
    <property type="match status" value="1"/>
</dbReference>
<dbReference type="Proteomes" id="UP000199040">
    <property type="component" value="Unassembled WGS sequence"/>
</dbReference>
<gene>
    <name evidence="7" type="ORF">SAMN04487959_103126</name>
</gene>
<evidence type="ECO:0000256" key="1">
    <source>
        <dbReference type="ARBA" id="ARBA00001954"/>
    </source>
</evidence>
<dbReference type="PANTHER" id="PTHR13096:SF8">
    <property type="entry name" value="RIBOSOMAL OXYGENASE 1"/>
    <property type="match status" value="1"/>
</dbReference>
<sequence>MPANTPLPLLGGMSAAQFLAEHWQKKPLLIRGAFADFESPLSPDELAGLACEDGIEARLVEEHGAEKPWQVSHGPFDEATFARLPERDWTLLVQAVDHYVPDVSALLEAFDFLPRWRLDDIMVSYAPPGGSVGPHVDQYDVFLLQASGARQWQLGGKVPDDATIVQGIDLRILEHFEIESDQDWLLEPGDMLYLPPGWAHHGISRSDDCMTFSVGFRALSADESITSYADYLGELLPDSQRYADPDLTPALHPGEIDDVSLERMRALILNTLDNPEQLAQWFGRAMTQPKYLDQLVPQNVPTDVGSLVAELQAGVTLERTLGSRFAYRDGTDHVATLFVDGDAMDCPLSLARALADNAPVDANLLTHDGAAELLAHLLDRGSLSWPDDEEEA</sequence>
<keyword evidence="2" id="KW-0479">Metal-binding</keyword>
<proteinExistence type="predicted"/>
<evidence type="ECO:0000256" key="4">
    <source>
        <dbReference type="ARBA" id="ARBA00023002"/>
    </source>
</evidence>
<dbReference type="Pfam" id="PF08007">
    <property type="entry name" value="JmjC_2"/>
    <property type="match status" value="1"/>
</dbReference>
<dbReference type="SMART" id="SM00558">
    <property type="entry name" value="JmjC"/>
    <property type="match status" value="1"/>
</dbReference>
<dbReference type="GO" id="GO:0016706">
    <property type="term" value="F:2-oxoglutarate-dependent dioxygenase activity"/>
    <property type="evidence" value="ECO:0007669"/>
    <property type="project" value="TreeGrafter"/>
</dbReference>
<dbReference type="InterPro" id="IPR003347">
    <property type="entry name" value="JmjC_dom"/>
</dbReference>
<reference evidence="7 8" key="1">
    <citation type="submission" date="2016-10" db="EMBL/GenBank/DDBJ databases">
        <authorList>
            <person name="de Groot N.N."/>
        </authorList>
    </citation>
    <scope>NUCLEOTIDE SEQUENCE [LARGE SCALE GENOMIC DNA]</scope>
    <source>
        <strain evidence="7 8">CGMCC 1.6848</strain>
    </source>
</reference>
<dbReference type="GO" id="GO:0005840">
    <property type="term" value="C:ribosome"/>
    <property type="evidence" value="ECO:0007669"/>
    <property type="project" value="UniProtKB-KW"/>
</dbReference>
<keyword evidence="7" id="KW-0687">Ribonucleoprotein</keyword>
<comment type="cofactor">
    <cofactor evidence="1">
        <name>Fe(2+)</name>
        <dbReference type="ChEBI" id="CHEBI:29033"/>
    </cofactor>
</comment>
<evidence type="ECO:0000259" key="6">
    <source>
        <dbReference type="PROSITE" id="PS51184"/>
    </source>
</evidence>
<dbReference type="STRING" id="442341.SAMN04487959_103126"/>
<keyword evidence="4" id="KW-0560">Oxidoreductase</keyword>
<keyword evidence="7" id="KW-0689">Ribosomal protein</keyword>
<evidence type="ECO:0000256" key="5">
    <source>
        <dbReference type="ARBA" id="ARBA00023004"/>
    </source>
</evidence>
<dbReference type="Gene3D" id="3.40.366.30">
    <property type="entry name" value="50S ribosomal protein L16 arginine hydroxylase, Chain A, Domain 2"/>
    <property type="match status" value="1"/>
</dbReference>
<feature type="domain" description="JmjC" evidence="6">
    <location>
        <begin position="102"/>
        <end position="233"/>
    </location>
</feature>
<dbReference type="PANTHER" id="PTHR13096">
    <property type="entry name" value="MINA53 MYC INDUCED NUCLEAR ANTIGEN"/>
    <property type="match status" value="1"/>
</dbReference>
<dbReference type="Pfam" id="PF20514">
    <property type="entry name" value="WHD_ROXA"/>
    <property type="match status" value="1"/>
</dbReference>
<organism evidence="7 8">
    <name type="scientific">Modicisalibacter xianhensis</name>
    <dbReference type="NCBI Taxonomy" id="442341"/>
    <lineage>
        <taxon>Bacteria</taxon>
        <taxon>Pseudomonadati</taxon>
        <taxon>Pseudomonadota</taxon>
        <taxon>Gammaproteobacteria</taxon>
        <taxon>Oceanospirillales</taxon>
        <taxon>Halomonadaceae</taxon>
        <taxon>Modicisalibacter</taxon>
    </lineage>
</organism>
<accession>A0A1I2ZH72</accession>
<keyword evidence="8" id="KW-1185">Reference proteome</keyword>
<keyword evidence="5" id="KW-0408">Iron</keyword>
<dbReference type="EMBL" id="FOPY01000003">
    <property type="protein sequence ID" value="SFH37197.1"/>
    <property type="molecule type" value="Genomic_DNA"/>
</dbReference>
<dbReference type="SUPFAM" id="SSF51197">
    <property type="entry name" value="Clavaminate synthase-like"/>
    <property type="match status" value="1"/>
</dbReference>
<dbReference type="InterPro" id="IPR046799">
    <property type="entry name" value="ROXA-like_wH"/>
</dbReference>
<dbReference type="AlphaFoldDB" id="A0A1I2ZH72"/>
<evidence type="ECO:0000256" key="3">
    <source>
        <dbReference type="ARBA" id="ARBA00022964"/>
    </source>
</evidence>
<dbReference type="Gene3D" id="2.60.120.650">
    <property type="entry name" value="Cupin"/>
    <property type="match status" value="1"/>
</dbReference>
<dbReference type="GO" id="GO:0046872">
    <property type="term" value="F:metal ion binding"/>
    <property type="evidence" value="ECO:0007669"/>
    <property type="project" value="UniProtKB-KW"/>
</dbReference>
<evidence type="ECO:0000313" key="7">
    <source>
        <dbReference type="EMBL" id="SFH37197.1"/>
    </source>
</evidence>
<protein>
    <submittedName>
        <fullName evidence="7">50S ribosomal protein L16 3-hydroxylase</fullName>
    </submittedName>
</protein>